<protein>
    <submittedName>
        <fullName evidence="2">Uncharacterized protein</fullName>
    </submittedName>
</protein>
<dbReference type="Proteomes" id="UP000317977">
    <property type="component" value="Unassembled WGS sequence"/>
</dbReference>
<keyword evidence="3" id="KW-1185">Reference proteome</keyword>
<evidence type="ECO:0000313" key="3">
    <source>
        <dbReference type="Proteomes" id="UP000317977"/>
    </source>
</evidence>
<gene>
    <name evidence="2" type="ORF">Poly59_23360</name>
</gene>
<dbReference type="EMBL" id="SJPX01000002">
    <property type="protein sequence ID" value="TWU56032.1"/>
    <property type="molecule type" value="Genomic_DNA"/>
</dbReference>
<evidence type="ECO:0000313" key="2">
    <source>
        <dbReference type="EMBL" id="TWU56032.1"/>
    </source>
</evidence>
<dbReference type="AlphaFoldDB" id="A0A5C6F4K1"/>
<dbReference type="RefSeq" id="WP_146534103.1">
    <property type="nucleotide sequence ID" value="NZ_SJPX01000002.1"/>
</dbReference>
<name>A0A5C6F4K1_9BACT</name>
<evidence type="ECO:0000256" key="1">
    <source>
        <dbReference type="SAM" id="MobiDB-lite"/>
    </source>
</evidence>
<feature type="compositionally biased region" description="Polar residues" evidence="1">
    <location>
        <begin position="26"/>
        <end position="45"/>
    </location>
</feature>
<comment type="caution">
    <text evidence="2">The sequence shown here is derived from an EMBL/GenBank/DDBJ whole genome shotgun (WGS) entry which is preliminary data.</text>
</comment>
<sequence>MPLLKLWNSIRGKSNSEAAEPAKSIQDPSENSAKPATGAPVNSKTAKAVNPAPVAAAPAPAAVPAPAKSRISALGIFGSASPHAALCKQIKSMTTPGRGEASVREIRTVLEISAEDGSRAIAVLETLAKTLPVAATTVKIADIDAGDAADDAVAAAVPSVRYIVIDQFEMAGGATTLKQFHQTLRGADIRPQVYPEPIDRGLIRVAHTIGAVDLILFAAPADQWDKPEIAKLIGRVSHADTKVLVRDGDAWKSPTTSETPVRRAA</sequence>
<organism evidence="2 3">
    <name type="scientific">Rubripirellula reticaptiva</name>
    <dbReference type="NCBI Taxonomy" id="2528013"/>
    <lineage>
        <taxon>Bacteria</taxon>
        <taxon>Pseudomonadati</taxon>
        <taxon>Planctomycetota</taxon>
        <taxon>Planctomycetia</taxon>
        <taxon>Pirellulales</taxon>
        <taxon>Pirellulaceae</taxon>
        <taxon>Rubripirellula</taxon>
    </lineage>
</organism>
<feature type="region of interest" description="Disordered" evidence="1">
    <location>
        <begin position="1"/>
        <end position="47"/>
    </location>
</feature>
<accession>A0A5C6F4K1</accession>
<proteinExistence type="predicted"/>
<reference evidence="2 3" key="1">
    <citation type="submission" date="2019-02" db="EMBL/GenBank/DDBJ databases">
        <title>Deep-cultivation of Planctomycetes and their phenomic and genomic characterization uncovers novel biology.</title>
        <authorList>
            <person name="Wiegand S."/>
            <person name="Jogler M."/>
            <person name="Boedeker C."/>
            <person name="Pinto D."/>
            <person name="Vollmers J."/>
            <person name="Rivas-Marin E."/>
            <person name="Kohn T."/>
            <person name="Peeters S.H."/>
            <person name="Heuer A."/>
            <person name="Rast P."/>
            <person name="Oberbeckmann S."/>
            <person name="Bunk B."/>
            <person name="Jeske O."/>
            <person name="Meyerdierks A."/>
            <person name="Storesund J.E."/>
            <person name="Kallscheuer N."/>
            <person name="Luecker S."/>
            <person name="Lage O.M."/>
            <person name="Pohl T."/>
            <person name="Merkel B.J."/>
            <person name="Hornburger P."/>
            <person name="Mueller R.-W."/>
            <person name="Bruemmer F."/>
            <person name="Labrenz M."/>
            <person name="Spormann A.M."/>
            <person name="Op Den Camp H."/>
            <person name="Overmann J."/>
            <person name="Amann R."/>
            <person name="Jetten M.S.M."/>
            <person name="Mascher T."/>
            <person name="Medema M.H."/>
            <person name="Devos D.P."/>
            <person name="Kaster A.-K."/>
            <person name="Ovreas L."/>
            <person name="Rohde M."/>
            <person name="Galperin M.Y."/>
            <person name="Jogler C."/>
        </authorList>
    </citation>
    <scope>NUCLEOTIDE SEQUENCE [LARGE SCALE GENOMIC DNA]</scope>
    <source>
        <strain evidence="2 3">Poly59</strain>
    </source>
</reference>
<dbReference type="OrthoDB" id="282063at2"/>